<evidence type="ECO:0000313" key="15">
    <source>
        <dbReference type="Proteomes" id="UP000650467"/>
    </source>
</evidence>
<keyword evidence="8" id="KW-0443">Lipid metabolism</keyword>
<dbReference type="SUPFAM" id="SSF50129">
    <property type="entry name" value="GroES-like"/>
    <property type="match status" value="1"/>
</dbReference>
<dbReference type="Gene3D" id="3.90.180.10">
    <property type="entry name" value="Medium-chain alcohol dehydrogenases, catalytic domain"/>
    <property type="match status" value="1"/>
</dbReference>
<evidence type="ECO:0000256" key="11">
    <source>
        <dbReference type="ARBA" id="ARBA00038963"/>
    </source>
</evidence>
<comment type="similarity">
    <text evidence="2">Belongs to the zinc-containing alcohol dehydrogenase family. Quinone oxidoreductase subfamily.</text>
</comment>
<keyword evidence="7" id="KW-0560">Oxidoreductase</keyword>
<feature type="domain" description="Enoyl reductase (ER)" evidence="13">
    <location>
        <begin position="19"/>
        <end position="343"/>
    </location>
</feature>
<dbReference type="Proteomes" id="UP000650467">
    <property type="component" value="Unassembled WGS sequence"/>
</dbReference>
<comment type="catalytic activity">
    <reaction evidence="12">
        <text>a 2,3-saturated acyl-[ACP] + NADP(+) = a (2E)-enoyl-[ACP] + NADPH + H(+)</text>
        <dbReference type="Rhea" id="RHEA:22564"/>
        <dbReference type="Rhea" id="RHEA-COMP:9925"/>
        <dbReference type="Rhea" id="RHEA-COMP:9926"/>
        <dbReference type="ChEBI" id="CHEBI:15378"/>
        <dbReference type="ChEBI" id="CHEBI:57783"/>
        <dbReference type="ChEBI" id="CHEBI:58349"/>
        <dbReference type="ChEBI" id="CHEBI:78784"/>
        <dbReference type="ChEBI" id="CHEBI:78785"/>
        <dbReference type="EC" id="1.3.1.104"/>
    </reaction>
</comment>
<dbReference type="InterPro" id="IPR011032">
    <property type="entry name" value="GroES-like_sf"/>
</dbReference>
<organism evidence="14 15">
    <name type="scientific">Chlamydomonas incerta</name>
    <dbReference type="NCBI Taxonomy" id="51695"/>
    <lineage>
        <taxon>Eukaryota</taxon>
        <taxon>Viridiplantae</taxon>
        <taxon>Chlorophyta</taxon>
        <taxon>core chlorophytes</taxon>
        <taxon>Chlorophyceae</taxon>
        <taxon>CS clade</taxon>
        <taxon>Chlamydomonadales</taxon>
        <taxon>Chlamydomonadaceae</taxon>
        <taxon>Chlamydomonas</taxon>
    </lineage>
</organism>
<dbReference type="CDD" id="cd08290">
    <property type="entry name" value="ETR"/>
    <property type="match status" value="1"/>
</dbReference>
<dbReference type="PANTHER" id="PTHR43981:SF2">
    <property type="entry name" value="ENOYL-[ACYL-CARRIER-PROTEIN] REDUCTASE, MITOCHONDRIAL"/>
    <property type="match status" value="1"/>
</dbReference>
<dbReference type="SUPFAM" id="SSF51735">
    <property type="entry name" value="NAD(P)-binding Rossmann-fold domains"/>
    <property type="match status" value="1"/>
</dbReference>
<evidence type="ECO:0000313" key="14">
    <source>
        <dbReference type="EMBL" id="KAG2444821.1"/>
    </source>
</evidence>
<evidence type="ECO:0000256" key="5">
    <source>
        <dbReference type="ARBA" id="ARBA00022857"/>
    </source>
</evidence>
<dbReference type="GO" id="GO:0005739">
    <property type="term" value="C:mitochondrion"/>
    <property type="evidence" value="ECO:0007669"/>
    <property type="project" value="UniProtKB-SubCell"/>
</dbReference>
<reference evidence="14" key="1">
    <citation type="journal article" date="2020" name="bioRxiv">
        <title>Comparative genomics of Chlamydomonas.</title>
        <authorList>
            <person name="Craig R.J."/>
            <person name="Hasan A.R."/>
            <person name="Ness R.W."/>
            <person name="Keightley P.D."/>
        </authorList>
    </citation>
    <scope>NUCLEOTIDE SEQUENCE</scope>
    <source>
        <strain evidence="14">SAG 7.73</strain>
    </source>
</reference>
<dbReference type="SMART" id="SM00829">
    <property type="entry name" value="PKS_ER"/>
    <property type="match status" value="1"/>
</dbReference>
<keyword evidence="5" id="KW-0521">NADP</keyword>
<dbReference type="AlphaFoldDB" id="A0A835WCE7"/>
<dbReference type="Gene3D" id="3.40.50.720">
    <property type="entry name" value="NAD(P)-binding Rossmann-like Domain"/>
    <property type="match status" value="1"/>
</dbReference>
<dbReference type="GO" id="GO:0141148">
    <property type="term" value="F:enoyl-[acyl-carrier-protein] reductase (NADPH) activity"/>
    <property type="evidence" value="ECO:0007669"/>
    <property type="project" value="UniProtKB-EC"/>
</dbReference>
<dbReference type="OrthoDB" id="7482721at2759"/>
<dbReference type="FunFam" id="3.40.50.720:FF:000112">
    <property type="entry name" value="Enoyl-[acyl-carrier-protein] reductase 1, mitochondrial"/>
    <property type="match status" value="1"/>
</dbReference>
<sequence>MSTAAAAAPRALVYDAPGEPLEVLSLRELPALTAPGPGQVQLRFLLSPINPSDINTVQGKYPLMPQLPGGVPGHEGLAEVTAVGPQVTGLSVGDWVVPLKSAQGTWRTAGTFPAELWHVVPRDIGLAAAATIVINPPSALAMLENFVSLQPGDTVAQNGATSVVGEAVIQIAHSRGIKTINIIRDRPDMDATVARLKALGADLVTTEERLTEDLKASGLPAPKLGLNCVGGNAAQAVTRTLADGGTLVTYGGMALQPVTAGVAAMIFKDISFRGFWLSGRWAQSQGLQGRRAAMDSIVEMYRSGVLTPPRLAPFPLATAADPEAWRRAFEKVAAAHRGAKVVFDMTGGAAGVPEA</sequence>
<evidence type="ECO:0000256" key="6">
    <source>
        <dbReference type="ARBA" id="ARBA00022946"/>
    </source>
</evidence>
<evidence type="ECO:0000259" key="13">
    <source>
        <dbReference type="SMART" id="SM00829"/>
    </source>
</evidence>
<comment type="subcellular location">
    <subcellularLocation>
        <location evidence="1">Mitochondrion</location>
    </subcellularLocation>
</comment>
<keyword evidence="15" id="KW-1185">Reference proteome</keyword>
<evidence type="ECO:0000256" key="2">
    <source>
        <dbReference type="ARBA" id="ARBA00010371"/>
    </source>
</evidence>
<evidence type="ECO:0000256" key="10">
    <source>
        <dbReference type="ARBA" id="ARBA00023160"/>
    </source>
</evidence>
<evidence type="ECO:0000256" key="9">
    <source>
        <dbReference type="ARBA" id="ARBA00023128"/>
    </source>
</evidence>
<keyword evidence="4" id="KW-0276">Fatty acid metabolism</keyword>
<evidence type="ECO:0000256" key="12">
    <source>
        <dbReference type="ARBA" id="ARBA00048843"/>
    </source>
</evidence>
<keyword evidence="3" id="KW-0444">Lipid biosynthesis</keyword>
<protein>
    <recommendedName>
        <fullName evidence="11">enoyl-[acyl-carrier-protein] reductase</fullName>
        <ecNumber evidence="11">1.3.1.104</ecNumber>
    </recommendedName>
</protein>
<evidence type="ECO:0000256" key="8">
    <source>
        <dbReference type="ARBA" id="ARBA00023098"/>
    </source>
</evidence>
<dbReference type="InterPro" id="IPR036291">
    <property type="entry name" value="NAD(P)-bd_dom_sf"/>
</dbReference>
<name>A0A835WCE7_CHLIN</name>
<dbReference type="EC" id="1.3.1.104" evidence="11"/>
<dbReference type="Pfam" id="PF08240">
    <property type="entry name" value="ADH_N"/>
    <property type="match status" value="1"/>
</dbReference>
<dbReference type="EMBL" id="JAEHOC010000002">
    <property type="protein sequence ID" value="KAG2444821.1"/>
    <property type="molecule type" value="Genomic_DNA"/>
</dbReference>
<dbReference type="InterPro" id="IPR051034">
    <property type="entry name" value="Mito_Enoyl-ACP_Reductase"/>
</dbReference>
<comment type="caution">
    <text evidence="14">The sequence shown here is derived from an EMBL/GenBank/DDBJ whole genome shotgun (WGS) entry which is preliminary data.</text>
</comment>
<dbReference type="InterPro" id="IPR013154">
    <property type="entry name" value="ADH-like_N"/>
</dbReference>
<dbReference type="PANTHER" id="PTHR43981">
    <property type="entry name" value="ENOYL-[ACYL-CARRIER-PROTEIN] REDUCTASE, MITOCHONDRIAL"/>
    <property type="match status" value="1"/>
</dbReference>
<keyword evidence="9" id="KW-0496">Mitochondrion</keyword>
<evidence type="ECO:0000256" key="1">
    <source>
        <dbReference type="ARBA" id="ARBA00004173"/>
    </source>
</evidence>
<dbReference type="GO" id="GO:0006633">
    <property type="term" value="P:fatty acid biosynthetic process"/>
    <property type="evidence" value="ECO:0007669"/>
    <property type="project" value="UniProtKB-KW"/>
</dbReference>
<accession>A0A835WCE7</accession>
<evidence type="ECO:0000256" key="4">
    <source>
        <dbReference type="ARBA" id="ARBA00022832"/>
    </source>
</evidence>
<dbReference type="InterPro" id="IPR013149">
    <property type="entry name" value="ADH-like_C"/>
</dbReference>
<keyword evidence="10" id="KW-0275">Fatty acid biosynthesis</keyword>
<keyword evidence="6" id="KW-0809">Transit peptide</keyword>
<proteinExistence type="inferred from homology"/>
<dbReference type="InterPro" id="IPR020843">
    <property type="entry name" value="ER"/>
</dbReference>
<evidence type="ECO:0000256" key="3">
    <source>
        <dbReference type="ARBA" id="ARBA00022516"/>
    </source>
</evidence>
<evidence type="ECO:0000256" key="7">
    <source>
        <dbReference type="ARBA" id="ARBA00023002"/>
    </source>
</evidence>
<gene>
    <name evidence="14" type="ORF">HXX76_001563</name>
</gene>
<dbReference type="Pfam" id="PF00107">
    <property type="entry name" value="ADH_zinc_N"/>
    <property type="match status" value="1"/>
</dbReference>